<keyword evidence="3" id="KW-1185">Reference proteome</keyword>
<evidence type="ECO:0008006" key="4">
    <source>
        <dbReference type="Google" id="ProtNLM"/>
    </source>
</evidence>
<dbReference type="GO" id="GO:0005890">
    <property type="term" value="C:sodium:potassium-exchanging ATPase complex"/>
    <property type="evidence" value="ECO:0007669"/>
    <property type="project" value="TreeGrafter"/>
</dbReference>
<dbReference type="Proteomes" id="UP000437017">
    <property type="component" value="Unassembled WGS sequence"/>
</dbReference>
<dbReference type="GO" id="GO:0005391">
    <property type="term" value="F:P-type sodium:potassium-exchanging transporter activity"/>
    <property type="evidence" value="ECO:0007669"/>
    <property type="project" value="TreeGrafter"/>
</dbReference>
<dbReference type="GO" id="GO:0036376">
    <property type="term" value="P:sodium ion export across plasma membrane"/>
    <property type="evidence" value="ECO:0007669"/>
    <property type="project" value="TreeGrafter"/>
</dbReference>
<dbReference type="EMBL" id="SGJD01000027">
    <property type="protein sequence ID" value="KAB0407561.1"/>
    <property type="molecule type" value="Genomic_DNA"/>
</dbReference>
<dbReference type="GO" id="GO:0030007">
    <property type="term" value="P:intracellular potassium ion homeostasis"/>
    <property type="evidence" value="ECO:0007669"/>
    <property type="project" value="TreeGrafter"/>
</dbReference>
<keyword evidence="1" id="KW-0460">Magnesium</keyword>
<evidence type="ECO:0000313" key="2">
    <source>
        <dbReference type="EMBL" id="KAB0407561.1"/>
    </source>
</evidence>
<dbReference type="OrthoDB" id="432719at2759"/>
<name>A0A643CKM4_BALPH</name>
<evidence type="ECO:0000313" key="3">
    <source>
        <dbReference type="Proteomes" id="UP000437017"/>
    </source>
</evidence>
<dbReference type="AlphaFoldDB" id="A0A643CKM4"/>
<dbReference type="InterPro" id="IPR023214">
    <property type="entry name" value="HAD_sf"/>
</dbReference>
<accession>A0A643CKM4</accession>
<dbReference type="GO" id="GO:0006883">
    <property type="term" value="P:intracellular sodium ion homeostasis"/>
    <property type="evidence" value="ECO:0007669"/>
    <property type="project" value="TreeGrafter"/>
</dbReference>
<gene>
    <name evidence="2" type="ORF">E2I00_018820</name>
</gene>
<proteinExistence type="predicted"/>
<dbReference type="InterPro" id="IPR036412">
    <property type="entry name" value="HAD-like_sf"/>
</dbReference>
<dbReference type="GO" id="GO:1902600">
    <property type="term" value="P:proton transmembrane transport"/>
    <property type="evidence" value="ECO:0007669"/>
    <property type="project" value="TreeGrafter"/>
</dbReference>
<evidence type="ECO:0000256" key="1">
    <source>
        <dbReference type="ARBA" id="ARBA00022842"/>
    </source>
</evidence>
<dbReference type="InterPro" id="IPR050510">
    <property type="entry name" value="Cation_transp_ATPase_P-type"/>
</dbReference>
<organism evidence="2 3">
    <name type="scientific">Balaenoptera physalus</name>
    <name type="common">Fin whale</name>
    <name type="synonym">Balaena physalus</name>
    <dbReference type="NCBI Taxonomy" id="9770"/>
    <lineage>
        <taxon>Eukaryota</taxon>
        <taxon>Metazoa</taxon>
        <taxon>Chordata</taxon>
        <taxon>Craniata</taxon>
        <taxon>Vertebrata</taxon>
        <taxon>Euteleostomi</taxon>
        <taxon>Mammalia</taxon>
        <taxon>Eutheria</taxon>
        <taxon>Laurasiatheria</taxon>
        <taxon>Artiodactyla</taxon>
        <taxon>Whippomorpha</taxon>
        <taxon>Cetacea</taxon>
        <taxon>Mysticeti</taxon>
        <taxon>Balaenopteridae</taxon>
        <taxon>Balaenoptera</taxon>
    </lineage>
</organism>
<dbReference type="SUPFAM" id="SSF56784">
    <property type="entry name" value="HAD-like"/>
    <property type="match status" value="1"/>
</dbReference>
<comment type="caution">
    <text evidence="2">The sequence shown here is derived from an EMBL/GenBank/DDBJ whole genome shotgun (WGS) entry which is preliminary data.</text>
</comment>
<sequence length="79" mass="8613">MVHGSDLKDLTFQQLDDILKYHTETVFPRSSPQQKLIVQEDCQREGTIMAVTGDGVNDSALKKVDTGVTMGIAGSEVSM</sequence>
<dbReference type="GO" id="GO:1990573">
    <property type="term" value="P:potassium ion import across plasma membrane"/>
    <property type="evidence" value="ECO:0007669"/>
    <property type="project" value="TreeGrafter"/>
</dbReference>
<dbReference type="GO" id="GO:0042383">
    <property type="term" value="C:sarcolemma"/>
    <property type="evidence" value="ECO:0007669"/>
    <property type="project" value="TreeGrafter"/>
</dbReference>
<protein>
    <recommendedName>
        <fullName evidence="4">Cation-transporting P-type ATPase N-terminal domain-containing protein</fullName>
    </recommendedName>
</protein>
<dbReference type="PANTHER" id="PTHR43294">
    <property type="entry name" value="SODIUM/POTASSIUM-TRANSPORTING ATPASE SUBUNIT ALPHA"/>
    <property type="match status" value="1"/>
</dbReference>
<dbReference type="PANTHER" id="PTHR43294:SF9">
    <property type="entry name" value="SODIUM_POTASSIUM-TRANSPORTING ATPASE SUBUNIT ALPHA-1"/>
    <property type="match status" value="1"/>
</dbReference>
<reference evidence="2 3" key="1">
    <citation type="journal article" date="2019" name="PLoS ONE">
        <title>Genomic analyses reveal an absence of contemporary introgressive admixture between fin whales and blue whales, despite known hybrids.</title>
        <authorList>
            <person name="Westbury M.V."/>
            <person name="Petersen B."/>
            <person name="Lorenzen E.D."/>
        </authorList>
    </citation>
    <scope>NUCLEOTIDE SEQUENCE [LARGE SCALE GENOMIC DNA]</scope>
    <source>
        <strain evidence="2">FinWhale-01</strain>
    </source>
</reference>
<dbReference type="Gene3D" id="3.40.50.1000">
    <property type="entry name" value="HAD superfamily/HAD-like"/>
    <property type="match status" value="1"/>
</dbReference>